<keyword evidence="2" id="KW-1133">Transmembrane helix</keyword>
<accession>A0A0R3PS81</accession>
<gene>
    <name evidence="3" type="ORF">ACOC_LOCUS8461</name>
</gene>
<feature type="compositionally biased region" description="Basic and acidic residues" evidence="1">
    <location>
        <begin position="1"/>
        <end position="21"/>
    </location>
</feature>
<evidence type="ECO:0000313" key="4">
    <source>
        <dbReference type="Proteomes" id="UP000267027"/>
    </source>
</evidence>
<sequence length="96" mass="10538">MDRPMMVGDLRHKSDARRPGAADRVAAGTRPARSAARIAAADIVVTSAQLMFRDSWLVVGAFVVLVFLVIQGSAPDALTEIRRRPRSIFVRSDLTY</sequence>
<reference evidence="3 4" key="2">
    <citation type="submission" date="2018-11" db="EMBL/GenBank/DDBJ databases">
        <authorList>
            <consortium name="Pathogen Informatics"/>
        </authorList>
    </citation>
    <scope>NUCLEOTIDE SEQUENCE [LARGE SCALE GENOMIC DNA]</scope>
    <source>
        <strain evidence="3 4">Costa Rica</strain>
    </source>
</reference>
<protein>
    <submittedName>
        <fullName evidence="5">Neur_chan_memb domain-containing protein</fullName>
    </submittedName>
</protein>
<keyword evidence="2" id="KW-0472">Membrane</keyword>
<keyword evidence="4" id="KW-1185">Reference proteome</keyword>
<reference evidence="5" key="1">
    <citation type="submission" date="2017-02" db="UniProtKB">
        <authorList>
            <consortium name="WormBaseParasite"/>
        </authorList>
    </citation>
    <scope>IDENTIFICATION</scope>
</reference>
<proteinExistence type="predicted"/>
<feature type="transmembrane region" description="Helical" evidence="2">
    <location>
        <begin position="56"/>
        <end position="78"/>
    </location>
</feature>
<evidence type="ECO:0000256" key="1">
    <source>
        <dbReference type="SAM" id="MobiDB-lite"/>
    </source>
</evidence>
<evidence type="ECO:0000256" key="2">
    <source>
        <dbReference type="SAM" id="Phobius"/>
    </source>
</evidence>
<dbReference type="AlphaFoldDB" id="A0A0R3PS81"/>
<feature type="region of interest" description="Disordered" evidence="1">
    <location>
        <begin position="1"/>
        <end position="26"/>
    </location>
</feature>
<evidence type="ECO:0000313" key="3">
    <source>
        <dbReference type="EMBL" id="VDM60046.1"/>
    </source>
</evidence>
<dbReference type="EMBL" id="UYYA01004160">
    <property type="protein sequence ID" value="VDM60046.1"/>
    <property type="molecule type" value="Genomic_DNA"/>
</dbReference>
<dbReference type="WBParaSite" id="ACOC_0000846001-mRNA-1">
    <property type="protein sequence ID" value="ACOC_0000846001-mRNA-1"/>
    <property type="gene ID" value="ACOC_0000846001"/>
</dbReference>
<name>A0A0R3PS81_ANGCS</name>
<keyword evidence="2" id="KW-0812">Transmembrane</keyword>
<organism evidence="5">
    <name type="scientific">Angiostrongylus costaricensis</name>
    <name type="common">Nematode worm</name>
    <dbReference type="NCBI Taxonomy" id="334426"/>
    <lineage>
        <taxon>Eukaryota</taxon>
        <taxon>Metazoa</taxon>
        <taxon>Ecdysozoa</taxon>
        <taxon>Nematoda</taxon>
        <taxon>Chromadorea</taxon>
        <taxon>Rhabditida</taxon>
        <taxon>Rhabditina</taxon>
        <taxon>Rhabditomorpha</taxon>
        <taxon>Strongyloidea</taxon>
        <taxon>Metastrongylidae</taxon>
        <taxon>Angiostrongylus</taxon>
    </lineage>
</organism>
<dbReference type="Proteomes" id="UP000267027">
    <property type="component" value="Unassembled WGS sequence"/>
</dbReference>
<evidence type="ECO:0000313" key="5">
    <source>
        <dbReference type="WBParaSite" id="ACOC_0000846001-mRNA-1"/>
    </source>
</evidence>